<reference evidence="2" key="1">
    <citation type="submission" date="2016-10" db="EMBL/GenBank/DDBJ databases">
        <authorList>
            <person name="Varghese N."/>
            <person name="Submissions S."/>
        </authorList>
    </citation>
    <scope>NUCLEOTIDE SEQUENCE [LARGE SCALE GENOMIC DNA]</scope>
    <source>
        <strain evidence="2">MPL-11</strain>
    </source>
</reference>
<dbReference type="AlphaFoldDB" id="A0A1H0ZPB6"/>
<dbReference type="OrthoDB" id="9796999at2"/>
<dbReference type="Proteomes" id="UP000199481">
    <property type="component" value="Unassembled WGS sequence"/>
</dbReference>
<evidence type="ECO:0000313" key="1">
    <source>
        <dbReference type="EMBL" id="SDQ29283.1"/>
    </source>
</evidence>
<accession>A0A1H0ZPB6</accession>
<dbReference type="EMBL" id="FNJW01000008">
    <property type="protein sequence ID" value="SDQ29283.1"/>
    <property type="molecule type" value="Genomic_DNA"/>
</dbReference>
<evidence type="ECO:0000313" key="2">
    <source>
        <dbReference type="Proteomes" id="UP000199481"/>
    </source>
</evidence>
<name>A0A1H0ZPB6_9LACT</name>
<organism evidence="1 2">
    <name type="scientific">Carnobacterium viridans</name>
    <dbReference type="NCBI Taxonomy" id="174587"/>
    <lineage>
        <taxon>Bacteria</taxon>
        <taxon>Bacillati</taxon>
        <taxon>Bacillota</taxon>
        <taxon>Bacilli</taxon>
        <taxon>Lactobacillales</taxon>
        <taxon>Carnobacteriaceae</taxon>
        <taxon>Carnobacterium</taxon>
    </lineage>
</organism>
<keyword evidence="2" id="KW-1185">Reference proteome</keyword>
<dbReference type="Pfam" id="PF13376">
    <property type="entry name" value="OmdA"/>
    <property type="match status" value="1"/>
</dbReference>
<sequence>MEIENALTITNRQDLRNWLAVHSSTESFCWVVINKTETSEVVQYLDIVEEALCFGWIDGIKKKISEKESAQRISPRRKKSNWTELNKERVRRLEKLGLMTEAGLKVLPDMRPESFIIDQVIETRLKEDDQVYQNFISFPELYRRIRIDNIQAYKNDPELFNRRLDKFIESTRANKLYGQWHDNGRLLNY</sequence>
<proteinExistence type="predicted"/>
<gene>
    <name evidence="1" type="ORF">SAMN04487752_1641</name>
</gene>
<protein>
    <submittedName>
        <fullName evidence="1">Uncharacterized conserved protein YdeI, YjbR/CyaY-like superfamily, DUF1801 family</fullName>
    </submittedName>
</protein>
<dbReference type="RefSeq" id="WP_089977077.1">
    <property type="nucleotide sequence ID" value="NZ_CP084916.1"/>
</dbReference>